<evidence type="ECO:0000313" key="2">
    <source>
        <dbReference type="Proteomes" id="UP000789702"/>
    </source>
</evidence>
<feature type="non-terminal residue" evidence="1">
    <location>
        <position position="91"/>
    </location>
</feature>
<organism evidence="1 2">
    <name type="scientific">Dentiscutata heterogama</name>
    <dbReference type="NCBI Taxonomy" id="1316150"/>
    <lineage>
        <taxon>Eukaryota</taxon>
        <taxon>Fungi</taxon>
        <taxon>Fungi incertae sedis</taxon>
        <taxon>Mucoromycota</taxon>
        <taxon>Glomeromycotina</taxon>
        <taxon>Glomeromycetes</taxon>
        <taxon>Diversisporales</taxon>
        <taxon>Gigasporaceae</taxon>
        <taxon>Dentiscutata</taxon>
    </lineage>
</organism>
<proteinExistence type="predicted"/>
<dbReference type="EMBL" id="CAJVPU010036974">
    <property type="protein sequence ID" value="CAG8731421.1"/>
    <property type="molecule type" value="Genomic_DNA"/>
</dbReference>
<evidence type="ECO:0000313" key="1">
    <source>
        <dbReference type="EMBL" id="CAG8731421.1"/>
    </source>
</evidence>
<protein>
    <submittedName>
        <fullName evidence="1">9530_t:CDS:1</fullName>
    </submittedName>
</protein>
<accession>A0ACA9Q106</accession>
<dbReference type="Proteomes" id="UP000789702">
    <property type="component" value="Unassembled WGS sequence"/>
</dbReference>
<keyword evidence="2" id="KW-1185">Reference proteome</keyword>
<gene>
    <name evidence="1" type="ORF">DHETER_LOCUS13462</name>
</gene>
<comment type="caution">
    <text evidence="1">The sequence shown here is derived from an EMBL/GenBank/DDBJ whole genome shotgun (WGS) entry which is preliminary data.</text>
</comment>
<name>A0ACA9Q106_9GLOM</name>
<reference evidence="1" key="1">
    <citation type="submission" date="2021-06" db="EMBL/GenBank/DDBJ databases">
        <authorList>
            <person name="Kallberg Y."/>
            <person name="Tangrot J."/>
            <person name="Rosling A."/>
        </authorList>
    </citation>
    <scope>NUCLEOTIDE SEQUENCE</scope>
    <source>
        <strain evidence="1">IL203A</strain>
    </source>
</reference>
<sequence>MPDWLKDAIKNEYIKLFEYGSFENKKWIGEGGFGSVFGAYSKSINQTIALKRLHQNVIYNEDSFHKFIKEVKIISKIGHNMNIIQFFGITK</sequence>